<reference evidence="10" key="1">
    <citation type="journal article" date="2019" name="Int. J. Syst. Evol. Microbiol.">
        <title>The Global Catalogue of Microorganisms (GCM) 10K type strain sequencing project: providing services to taxonomists for standard genome sequencing and annotation.</title>
        <authorList>
            <consortium name="The Broad Institute Genomics Platform"/>
            <consortium name="The Broad Institute Genome Sequencing Center for Infectious Disease"/>
            <person name="Wu L."/>
            <person name="Ma J."/>
        </authorList>
    </citation>
    <scope>NUCLEOTIDE SEQUENCE [LARGE SCALE GENOMIC DNA]</scope>
    <source>
        <strain evidence="10">CCUG 71848</strain>
    </source>
</reference>
<evidence type="ECO:0000256" key="5">
    <source>
        <dbReference type="ARBA" id="ARBA00022989"/>
    </source>
</evidence>
<evidence type="ECO:0000313" key="10">
    <source>
        <dbReference type="Proteomes" id="UP001597156"/>
    </source>
</evidence>
<evidence type="ECO:0000256" key="6">
    <source>
        <dbReference type="ARBA" id="ARBA00023136"/>
    </source>
</evidence>
<evidence type="ECO:0000256" key="2">
    <source>
        <dbReference type="ARBA" id="ARBA00022448"/>
    </source>
</evidence>
<name>A0ABW3PG59_9LACO</name>
<evidence type="ECO:0000256" key="4">
    <source>
        <dbReference type="ARBA" id="ARBA00022692"/>
    </source>
</evidence>
<dbReference type="CDD" id="cd17324">
    <property type="entry name" value="MFS_NepI_like"/>
    <property type="match status" value="1"/>
</dbReference>
<dbReference type="PANTHER" id="PTHR43124">
    <property type="entry name" value="PURINE EFFLUX PUMP PBUE"/>
    <property type="match status" value="1"/>
</dbReference>
<dbReference type="Pfam" id="PF07690">
    <property type="entry name" value="MFS_1"/>
    <property type="match status" value="1"/>
</dbReference>
<feature type="transmembrane region" description="Helical" evidence="7">
    <location>
        <begin position="301"/>
        <end position="322"/>
    </location>
</feature>
<feature type="domain" description="Major facilitator superfamily (MFS) profile" evidence="8">
    <location>
        <begin position="14"/>
        <end position="388"/>
    </location>
</feature>
<comment type="caution">
    <text evidence="9">The sequence shown here is derived from an EMBL/GenBank/DDBJ whole genome shotgun (WGS) entry which is preliminary data.</text>
</comment>
<dbReference type="SUPFAM" id="SSF103473">
    <property type="entry name" value="MFS general substrate transporter"/>
    <property type="match status" value="1"/>
</dbReference>
<gene>
    <name evidence="9" type="ORF">ACFQ22_02615</name>
</gene>
<sequence>MIGSNKLISKSYKVSVIFFLVMFVIGTDTFLVSPLLPTLVNYYGISTSLSGMIVSAYALGYTLSALTAGPISDGHSRRKILIGGLLCFSGATAFCGFANTFFLMISARFLAGVSAAFVGPQVWASIPVVVSKDKIVSTMGIASAGLAVSQIIGIPIGSYLAVFSWRFPFFFISAISILLCLVTSLQLPAIDVDTQKSKTSFWRIYKNLFINRRALLYLVAYFTFQIGNFCSLSFIGTWFNKSFSLSVGQIGSAMILIGVGNLLGTICSGKIVNQIGIPKALFFELIAYIGLYALVSFSTNIWIAQILLALIFLIGGFIFPLFMTTLQATTDTARSTISSLSNAAMYLGETLGGMAGGVLITKITGFWGISLFTVVLAMISLLLYGKAGLFRGVKRFHTGS</sequence>
<feature type="transmembrane region" description="Helical" evidence="7">
    <location>
        <begin position="276"/>
        <end position="295"/>
    </location>
</feature>
<feature type="transmembrane region" description="Helical" evidence="7">
    <location>
        <begin position="142"/>
        <end position="163"/>
    </location>
</feature>
<organism evidence="9 10">
    <name type="scientific">Lentilactobacillus raoultii</name>
    <dbReference type="NCBI Taxonomy" id="1987503"/>
    <lineage>
        <taxon>Bacteria</taxon>
        <taxon>Bacillati</taxon>
        <taxon>Bacillota</taxon>
        <taxon>Bacilli</taxon>
        <taxon>Lactobacillales</taxon>
        <taxon>Lactobacillaceae</taxon>
        <taxon>Lentilactobacillus</taxon>
    </lineage>
</organism>
<dbReference type="InterPro" id="IPR011701">
    <property type="entry name" value="MFS"/>
</dbReference>
<protein>
    <submittedName>
        <fullName evidence="9">MFS transporter</fullName>
    </submittedName>
</protein>
<dbReference type="RefSeq" id="WP_121978364.1">
    <property type="nucleotide sequence ID" value="NZ_JBHTLH010000006.1"/>
</dbReference>
<evidence type="ECO:0000256" key="3">
    <source>
        <dbReference type="ARBA" id="ARBA00022475"/>
    </source>
</evidence>
<dbReference type="InterPro" id="IPR020846">
    <property type="entry name" value="MFS_dom"/>
</dbReference>
<dbReference type="Gene3D" id="1.20.1250.20">
    <property type="entry name" value="MFS general substrate transporter like domains"/>
    <property type="match status" value="1"/>
</dbReference>
<keyword evidence="4 7" id="KW-0812">Transmembrane</keyword>
<feature type="transmembrane region" description="Helical" evidence="7">
    <location>
        <begin position="366"/>
        <end position="385"/>
    </location>
</feature>
<evidence type="ECO:0000259" key="8">
    <source>
        <dbReference type="PROSITE" id="PS50850"/>
    </source>
</evidence>
<feature type="transmembrane region" description="Helical" evidence="7">
    <location>
        <begin position="214"/>
        <end position="239"/>
    </location>
</feature>
<dbReference type="InterPro" id="IPR050189">
    <property type="entry name" value="MFS_Efflux_Transporters"/>
</dbReference>
<keyword evidence="5 7" id="KW-1133">Transmembrane helix</keyword>
<feature type="transmembrane region" description="Helical" evidence="7">
    <location>
        <begin position="343"/>
        <end position="360"/>
    </location>
</feature>
<keyword evidence="3" id="KW-1003">Cell membrane</keyword>
<feature type="transmembrane region" description="Helical" evidence="7">
    <location>
        <begin position="42"/>
        <end position="68"/>
    </location>
</feature>
<evidence type="ECO:0000313" key="9">
    <source>
        <dbReference type="EMBL" id="MFD1124257.1"/>
    </source>
</evidence>
<dbReference type="PROSITE" id="PS50850">
    <property type="entry name" value="MFS"/>
    <property type="match status" value="1"/>
</dbReference>
<dbReference type="EMBL" id="JBHTLH010000006">
    <property type="protein sequence ID" value="MFD1124257.1"/>
    <property type="molecule type" value="Genomic_DNA"/>
</dbReference>
<evidence type="ECO:0000256" key="7">
    <source>
        <dbReference type="SAM" id="Phobius"/>
    </source>
</evidence>
<comment type="subcellular location">
    <subcellularLocation>
        <location evidence="1">Cell membrane</location>
        <topology evidence="1">Multi-pass membrane protein</topology>
    </subcellularLocation>
</comment>
<accession>A0ABW3PG59</accession>
<dbReference type="PANTHER" id="PTHR43124:SF3">
    <property type="entry name" value="CHLORAMPHENICOL EFFLUX PUMP RV0191"/>
    <property type="match status" value="1"/>
</dbReference>
<feature type="transmembrane region" description="Helical" evidence="7">
    <location>
        <begin position="80"/>
        <end position="103"/>
    </location>
</feature>
<evidence type="ECO:0000256" key="1">
    <source>
        <dbReference type="ARBA" id="ARBA00004651"/>
    </source>
</evidence>
<proteinExistence type="predicted"/>
<feature type="transmembrane region" description="Helical" evidence="7">
    <location>
        <begin position="169"/>
        <end position="193"/>
    </location>
</feature>
<dbReference type="InterPro" id="IPR036259">
    <property type="entry name" value="MFS_trans_sf"/>
</dbReference>
<feature type="transmembrane region" description="Helical" evidence="7">
    <location>
        <begin position="245"/>
        <end position="264"/>
    </location>
</feature>
<keyword evidence="6 7" id="KW-0472">Membrane</keyword>
<dbReference type="Proteomes" id="UP001597156">
    <property type="component" value="Unassembled WGS sequence"/>
</dbReference>
<keyword evidence="2" id="KW-0813">Transport</keyword>
<feature type="transmembrane region" description="Helical" evidence="7">
    <location>
        <begin position="12"/>
        <end position="36"/>
    </location>
</feature>
<keyword evidence="10" id="KW-1185">Reference proteome</keyword>
<feature type="transmembrane region" description="Helical" evidence="7">
    <location>
        <begin position="109"/>
        <end position="130"/>
    </location>
</feature>